<dbReference type="AlphaFoldDB" id="A0A1I3BRJ0"/>
<dbReference type="EMBL" id="JACBZA010000001">
    <property type="protein sequence ID" value="NYH83765.1"/>
    <property type="molecule type" value="Genomic_DNA"/>
</dbReference>
<evidence type="ECO:0000313" key="4">
    <source>
        <dbReference type="Proteomes" id="UP000199052"/>
    </source>
</evidence>
<feature type="domain" description="Pvc16 N-terminal" evidence="1">
    <location>
        <begin position="13"/>
        <end position="182"/>
    </location>
</feature>
<dbReference type="Pfam" id="PF14065">
    <property type="entry name" value="Pvc16_N"/>
    <property type="match status" value="1"/>
</dbReference>
<dbReference type="Proteomes" id="UP000199052">
    <property type="component" value="Unassembled WGS sequence"/>
</dbReference>
<dbReference type="InterPro" id="IPR025351">
    <property type="entry name" value="Pvc16_N"/>
</dbReference>
<evidence type="ECO:0000259" key="1">
    <source>
        <dbReference type="Pfam" id="PF14065"/>
    </source>
</evidence>
<dbReference type="STRING" id="504797.SAMN05421678_12624"/>
<reference evidence="2 5" key="2">
    <citation type="submission" date="2020-07" db="EMBL/GenBank/DDBJ databases">
        <title>Sequencing the genomes of 1000 actinobacteria strains.</title>
        <authorList>
            <person name="Klenk H.-P."/>
        </authorList>
    </citation>
    <scope>NUCLEOTIDE SEQUENCE [LARGE SCALE GENOMIC DNA]</scope>
    <source>
        <strain evidence="2 5">DSM 45117</strain>
    </source>
</reference>
<sequence>MTDYAAIRGASLSLRDLFKEHITDDPDATLNGVPVDLRSPRELEVAVVTDALSVWLYRVVLQPDLANQSGRRISPQETERRSTSLQLHYLVAPMHSAVLTEHTLMGRAIQVVRDHAQLGGSSLRGALAGTPTTMKLSIEMSGTAEQNTLWWSLQSQQRAAFSLIVDGVSIDSHLAPSAGPPALSRHSGYAQIVGVT</sequence>
<organism evidence="3 4">
    <name type="scientific">Actinopolymorpha cephalotaxi</name>
    <dbReference type="NCBI Taxonomy" id="504797"/>
    <lineage>
        <taxon>Bacteria</taxon>
        <taxon>Bacillati</taxon>
        <taxon>Actinomycetota</taxon>
        <taxon>Actinomycetes</taxon>
        <taxon>Propionibacteriales</taxon>
        <taxon>Actinopolymorphaceae</taxon>
        <taxon>Actinopolymorpha</taxon>
    </lineage>
</organism>
<evidence type="ECO:0000313" key="2">
    <source>
        <dbReference type="EMBL" id="NYH83765.1"/>
    </source>
</evidence>
<dbReference type="Proteomes" id="UP000533017">
    <property type="component" value="Unassembled WGS sequence"/>
</dbReference>
<dbReference type="EMBL" id="FOOI01000026">
    <property type="protein sequence ID" value="SFH64853.1"/>
    <property type="molecule type" value="Genomic_DNA"/>
</dbReference>
<accession>A0A1I3BRJ0</accession>
<name>A0A1I3BRJ0_9ACTN</name>
<evidence type="ECO:0000313" key="5">
    <source>
        <dbReference type="Proteomes" id="UP000533017"/>
    </source>
</evidence>
<protein>
    <recommendedName>
        <fullName evidence="1">Pvc16 N-terminal domain-containing protein</fullName>
    </recommendedName>
</protein>
<evidence type="ECO:0000313" key="3">
    <source>
        <dbReference type="EMBL" id="SFH64853.1"/>
    </source>
</evidence>
<proteinExistence type="predicted"/>
<dbReference type="RefSeq" id="WP_175542837.1">
    <property type="nucleotide sequence ID" value="NZ_FOOI01000026.1"/>
</dbReference>
<keyword evidence="5" id="KW-1185">Reference proteome</keyword>
<gene>
    <name evidence="2" type="ORF">FHR37_002616</name>
    <name evidence="3" type="ORF">SAMN05421678_12624</name>
</gene>
<reference evidence="3 4" key="1">
    <citation type="submission" date="2016-10" db="EMBL/GenBank/DDBJ databases">
        <authorList>
            <person name="de Groot N.N."/>
        </authorList>
    </citation>
    <scope>NUCLEOTIDE SEQUENCE [LARGE SCALE GENOMIC DNA]</scope>
    <source>
        <strain evidence="3 4">CPCC 202808</strain>
    </source>
</reference>